<keyword evidence="10" id="KW-0732">Signal</keyword>
<feature type="binding site" evidence="9">
    <location>
        <position position="317"/>
    </location>
    <ligand>
        <name>K(+)</name>
        <dbReference type="ChEBI" id="CHEBI:29103"/>
    </ligand>
</feature>
<dbReference type="GO" id="GO:0005634">
    <property type="term" value="C:nucleus"/>
    <property type="evidence" value="ECO:0007669"/>
    <property type="project" value="UniProtKB-SubCell"/>
</dbReference>
<proteinExistence type="inferred from homology"/>
<keyword evidence="6 9" id="KW-0460">Magnesium</keyword>
<dbReference type="PRINTS" id="PR00990">
    <property type="entry name" value="RIBOKINASE"/>
</dbReference>
<feature type="binding site" evidence="9">
    <location>
        <begin position="244"/>
        <end position="249"/>
    </location>
    <ligand>
        <name>ATP</name>
        <dbReference type="ChEBI" id="CHEBI:30616"/>
    </ligand>
</feature>
<keyword evidence="2 9" id="KW-0479">Metal-binding</keyword>
<keyword evidence="7 9" id="KW-0630">Potassium</keyword>
<evidence type="ECO:0000256" key="3">
    <source>
        <dbReference type="ARBA" id="ARBA00022741"/>
    </source>
</evidence>
<evidence type="ECO:0000313" key="13">
    <source>
        <dbReference type="EMBL" id="CAE0368435.1"/>
    </source>
</evidence>
<dbReference type="Pfam" id="PF00294">
    <property type="entry name" value="PfkB"/>
    <property type="match status" value="1"/>
</dbReference>
<evidence type="ECO:0000256" key="1">
    <source>
        <dbReference type="ARBA" id="ARBA00022679"/>
    </source>
</evidence>
<keyword evidence="9" id="KW-0963">Cytoplasm</keyword>
<feature type="domain" description="Xylose isomerase-like TIM barrel" evidence="12">
    <location>
        <begin position="398"/>
        <end position="625"/>
    </location>
</feature>
<evidence type="ECO:0000256" key="10">
    <source>
        <dbReference type="SAM" id="SignalP"/>
    </source>
</evidence>
<comment type="similarity">
    <text evidence="9">Belongs to the carbohydrate kinase PfkB family. Ribokinase subfamily.</text>
</comment>
<keyword evidence="1 9" id="KW-0808">Transferase</keyword>
<feature type="binding site" evidence="9">
    <location>
        <begin position="58"/>
        <end position="62"/>
    </location>
    <ligand>
        <name>substrate</name>
    </ligand>
</feature>
<comment type="cofactor">
    <cofactor evidence="9">
        <name>Mg(2+)</name>
        <dbReference type="ChEBI" id="CHEBI:18420"/>
    </cofactor>
    <text evidence="9">Requires a divalent cation, most likely magnesium in vivo, as an electrophilic catalyst to aid phosphoryl group transfer. It is the chelate of the metal and the nucleotide that is the actual substrate.</text>
</comment>
<evidence type="ECO:0000256" key="5">
    <source>
        <dbReference type="ARBA" id="ARBA00022840"/>
    </source>
</evidence>
<feature type="binding site" evidence="9">
    <location>
        <begin position="276"/>
        <end position="277"/>
    </location>
    <ligand>
        <name>ATP</name>
        <dbReference type="ChEBI" id="CHEBI:30616"/>
    </ligand>
</feature>
<comment type="subcellular location">
    <subcellularLocation>
        <location evidence="9">Cytoplasm</location>
    </subcellularLocation>
    <subcellularLocation>
        <location evidence="9">Nucleus</location>
    </subcellularLocation>
</comment>
<dbReference type="PANTHER" id="PTHR10584:SF166">
    <property type="entry name" value="RIBOKINASE"/>
    <property type="match status" value="1"/>
</dbReference>
<evidence type="ECO:0000256" key="7">
    <source>
        <dbReference type="ARBA" id="ARBA00022958"/>
    </source>
</evidence>
<dbReference type="SUPFAM" id="SSF51658">
    <property type="entry name" value="Xylose isomerase-like"/>
    <property type="match status" value="1"/>
</dbReference>
<dbReference type="EMBL" id="HBIJ01013574">
    <property type="protein sequence ID" value="CAE0368435.1"/>
    <property type="molecule type" value="Transcribed_RNA"/>
</dbReference>
<keyword evidence="4 9" id="KW-0418">Kinase</keyword>
<organism evidence="13">
    <name type="scientific">Aureoumbra lagunensis</name>
    <dbReference type="NCBI Taxonomy" id="44058"/>
    <lineage>
        <taxon>Eukaryota</taxon>
        <taxon>Sar</taxon>
        <taxon>Stramenopiles</taxon>
        <taxon>Ochrophyta</taxon>
        <taxon>Pelagophyceae</taxon>
        <taxon>Pelagomonadales</taxon>
        <taxon>Aureoumbra</taxon>
    </lineage>
</organism>
<dbReference type="Gene3D" id="3.20.20.150">
    <property type="entry name" value="Divalent-metal-dependent TIM barrel enzymes"/>
    <property type="match status" value="1"/>
</dbReference>
<keyword evidence="9" id="KW-0539">Nucleus</keyword>
<dbReference type="GO" id="GO:0005737">
    <property type="term" value="C:cytoplasm"/>
    <property type="evidence" value="ECO:0007669"/>
    <property type="project" value="UniProtKB-SubCell"/>
</dbReference>
<evidence type="ECO:0000259" key="11">
    <source>
        <dbReference type="Pfam" id="PF00294"/>
    </source>
</evidence>
<name>A0A7S3JZB9_9STRA</name>
<feature type="binding site" evidence="9">
    <location>
        <position position="273"/>
    </location>
    <ligand>
        <name>K(+)</name>
        <dbReference type="ChEBI" id="CHEBI:29103"/>
    </ligand>
</feature>
<keyword evidence="5 9" id="KW-0067">ATP-binding</keyword>
<reference evidence="13" key="1">
    <citation type="submission" date="2021-01" db="EMBL/GenBank/DDBJ databases">
        <authorList>
            <person name="Corre E."/>
            <person name="Pelletier E."/>
            <person name="Niang G."/>
            <person name="Scheremetjew M."/>
            <person name="Finn R."/>
            <person name="Kale V."/>
            <person name="Holt S."/>
            <person name="Cochrane G."/>
            <person name="Meng A."/>
            <person name="Brown T."/>
            <person name="Cohen L."/>
        </authorList>
    </citation>
    <scope>NUCLEOTIDE SEQUENCE</scope>
    <source>
        <strain evidence="13">CCMP1510</strain>
    </source>
</reference>
<dbReference type="HAMAP" id="MF_01987">
    <property type="entry name" value="Ribokinase"/>
    <property type="match status" value="1"/>
</dbReference>
<accession>A0A7S3JZB9</accession>
<comment type="catalytic activity">
    <reaction evidence="9">
        <text>D-ribose + ATP = D-ribose 5-phosphate + ADP + H(+)</text>
        <dbReference type="Rhea" id="RHEA:13697"/>
        <dbReference type="ChEBI" id="CHEBI:15378"/>
        <dbReference type="ChEBI" id="CHEBI:30616"/>
        <dbReference type="ChEBI" id="CHEBI:47013"/>
        <dbReference type="ChEBI" id="CHEBI:78346"/>
        <dbReference type="ChEBI" id="CHEBI:456216"/>
        <dbReference type="EC" id="2.7.1.15"/>
    </reaction>
</comment>
<evidence type="ECO:0000259" key="12">
    <source>
        <dbReference type="Pfam" id="PF01261"/>
    </source>
</evidence>
<feature type="binding site" evidence="9">
    <location>
        <begin position="30"/>
        <end position="32"/>
    </location>
    <ligand>
        <name>substrate</name>
    </ligand>
</feature>
<dbReference type="GO" id="GO:0004747">
    <property type="term" value="F:ribokinase activity"/>
    <property type="evidence" value="ECO:0007669"/>
    <property type="project" value="UniProtKB-UniRule"/>
</dbReference>
<feature type="active site" description="Proton acceptor" evidence="9">
    <location>
        <position position="277"/>
    </location>
</feature>
<dbReference type="UniPathway" id="UPA00916">
    <property type="reaction ID" value="UER00889"/>
</dbReference>
<evidence type="ECO:0000256" key="9">
    <source>
        <dbReference type="HAMAP-Rule" id="MF_03215"/>
    </source>
</evidence>
<feature type="signal peptide" evidence="10">
    <location>
        <begin position="1"/>
        <end position="18"/>
    </location>
</feature>
<evidence type="ECO:0000256" key="8">
    <source>
        <dbReference type="ARBA" id="ARBA00023277"/>
    </source>
</evidence>
<dbReference type="InterPro" id="IPR002139">
    <property type="entry name" value="Ribo/fructo_kinase"/>
</dbReference>
<comment type="subunit">
    <text evidence="9">Homodimer.</text>
</comment>
<feature type="binding site" evidence="9">
    <location>
        <position position="315"/>
    </location>
    <ligand>
        <name>K(+)</name>
        <dbReference type="ChEBI" id="CHEBI:29103"/>
    </ligand>
</feature>
<comment type="caution">
    <text evidence="9">Lacks conserved residue(s) required for the propagation of feature annotation.</text>
</comment>
<dbReference type="AlphaFoldDB" id="A0A7S3JZB9"/>
<dbReference type="InterPro" id="IPR011611">
    <property type="entry name" value="PfkB_dom"/>
</dbReference>
<feature type="binding site" evidence="9">
    <location>
        <position position="271"/>
    </location>
    <ligand>
        <name>K(+)</name>
        <dbReference type="ChEBI" id="CHEBI:29103"/>
    </ligand>
</feature>
<feature type="binding site" evidence="9">
    <location>
        <position position="321"/>
    </location>
    <ligand>
        <name>K(+)</name>
        <dbReference type="ChEBI" id="CHEBI:29103"/>
    </ligand>
</feature>
<evidence type="ECO:0000256" key="2">
    <source>
        <dbReference type="ARBA" id="ARBA00022723"/>
    </source>
</evidence>
<dbReference type="InterPro" id="IPR011877">
    <property type="entry name" value="Ribokinase"/>
</dbReference>
<dbReference type="GO" id="GO:0019303">
    <property type="term" value="P:D-ribose catabolic process"/>
    <property type="evidence" value="ECO:0007669"/>
    <property type="project" value="UniProtKB-UniRule"/>
</dbReference>
<feature type="domain" description="Carbohydrate kinase PfkB" evidence="11">
    <location>
        <begin position="21"/>
        <end position="325"/>
    </location>
</feature>
<feature type="chain" id="PRO_5030839805" description="Ribokinase" evidence="10">
    <location>
        <begin position="19"/>
        <end position="672"/>
    </location>
</feature>
<dbReference type="Pfam" id="PF01261">
    <property type="entry name" value="AP_endonuc_2"/>
    <property type="match status" value="1"/>
</dbReference>
<gene>
    <name evidence="13" type="ORF">ALAG00032_LOCUS9198</name>
</gene>
<dbReference type="SUPFAM" id="SSF53613">
    <property type="entry name" value="Ribokinase-like"/>
    <property type="match status" value="1"/>
</dbReference>
<comment type="pathway">
    <text evidence="9">Carbohydrate metabolism; D-ribose degradation; D-ribose 5-phosphate from beta-D-ribopyranose: step 2/2.</text>
</comment>
<comment type="function">
    <text evidence="9">Catalyzes the phosphorylation of ribose at O-5 in a reaction requiring ATP and magnesium. The resulting D-ribose-5-phosphate can then be used either for sythesis of nucleotides, histidine, and tryptophan, or as a component of the pentose phosphate pathway.</text>
</comment>
<dbReference type="InterPro" id="IPR029056">
    <property type="entry name" value="Ribokinase-like"/>
</dbReference>
<sequence length="672" mass="74371">MKLFWVALIAVGPVRVYGLDKKIFVVGSVNWDETTRVERLPKIGETVRARSRSCCAGGKGLNQGIAAVRLGVNGVKFIGRVGNDEAGVQILNEIGDEFDIKVIDKVCTGRGLVTLADDGQVYSVVLPGANFDGWQSRDACTEECSVLLLQREIPDEVNAHYAKLLNPTFCILDIGGSLDAELAAWCKEYVHCIAPNLHELQVLCQETQFTNEEHMIKSARALNFPYVNFTFNNLIHFTRFILLTCGKHGSYLIGRDIVLKQPAFPIDQVIDETGAGDAFRAAFATEIARLGNQNTETLAQALHFAAAAGALAVTRQGAVPSLPTRDQCQKLIIDTKGNFKARNLDLLKKEDTKWEFASRLNSMKARPDLFDKKKHDNTIAWIERQAQIPGLSFVDLNFPQHFQTSSVKQIKAALHKNKLKCGAICLRFPQIEFGQGALTNPNEKIRKKAQDLVLEAGKAAQALETNHVIVWPQFDGYDYPLSVDHFALWTRTVQSFQYICDALPELIISLEYKPTDEKTRYFAIPSAGAAVALAHDVQRVNFGLTIDVGHCLAAGENPAQSMALAASKNLLKGVQLNDWSRFGTEDGLVFGSCNYLAALDVLHVLKKANYDGHLYFDTFPRNEDPVAEADLNIRQVNTLLQRVTGTNFLSSLSKCQAQHDALALLNLVYHDQ</sequence>
<dbReference type="EC" id="2.7.1.15" evidence="9"/>
<feature type="binding site" evidence="9">
    <location>
        <position position="152"/>
    </location>
    <ligand>
        <name>substrate</name>
    </ligand>
</feature>
<dbReference type="InterPro" id="IPR036237">
    <property type="entry name" value="Xyl_isomerase-like_sf"/>
</dbReference>
<feature type="binding site" evidence="9">
    <location>
        <position position="277"/>
    </location>
    <ligand>
        <name>substrate</name>
    </ligand>
</feature>
<dbReference type="GO" id="GO:0005524">
    <property type="term" value="F:ATP binding"/>
    <property type="evidence" value="ECO:0007669"/>
    <property type="project" value="UniProtKB-UniRule"/>
</dbReference>
<keyword evidence="8 9" id="KW-0119">Carbohydrate metabolism</keyword>
<feature type="binding site" evidence="9">
    <location>
        <position position="196"/>
    </location>
    <ligand>
        <name>ATP</name>
        <dbReference type="ChEBI" id="CHEBI:30616"/>
    </ligand>
</feature>
<feature type="binding site" evidence="9">
    <location>
        <position position="312"/>
    </location>
    <ligand>
        <name>K(+)</name>
        <dbReference type="ChEBI" id="CHEBI:29103"/>
    </ligand>
</feature>
<dbReference type="Gene3D" id="3.40.1190.20">
    <property type="match status" value="1"/>
</dbReference>
<keyword evidence="3 9" id="KW-0547">Nucleotide-binding</keyword>
<dbReference type="InterPro" id="IPR013022">
    <property type="entry name" value="Xyl_isomerase-like_TIM-brl"/>
</dbReference>
<evidence type="ECO:0000256" key="4">
    <source>
        <dbReference type="ARBA" id="ARBA00022777"/>
    </source>
</evidence>
<protein>
    <recommendedName>
        <fullName evidence="9">Ribokinase</fullName>
        <shortName evidence="9">RK</shortName>
        <ecNumber evidence="9">2.7.1.15</ecNumber>
    </recommendedName>
</protein>
<dbReference type="PANTHER" id="PTHR10584">
    <property type="entry name" value="SUGAR KINASE"/>
    <property type="match status" value="1"/>
</dbReference>
<dbReference type="GO" id="GO:0046872">
    <property type="term" value="F:metal ion binding"/>
    <property type="evidence" value="ECO:0007669"/>
    <property type="project" value="UniProtKB-KW"/>
</dbReference>
<comment type="activity regulation">
    <text evidence="9">Activated by a monovalent cation that binds near, but not in, the active site. The most likely occupant of the site in vivo is potassium. Ion binding induces a conformational change that may alter substrate affinity.</text>
</comment>
<evidence type="ECO:0000256" key="6">
    <source>
        <dbReference type="ARBA" id="ARBA00022842"/>
    </source>
</evidence>